<reference evidence="7" key="2">
    <citation type="submission" date="2025-08" db="UniProtKB">
        <authorList>
            <consortium name="Ensembl"/>
        </authorList>
    </citation>
    <scope>IDENTIFICATION</scope>
</reference>
<dbReference type="Pfam" id="PF00169">
    <property type="entry name" value="PH"/>
    <property type="match status" value="1"/>
</dbReference>
<reference evidence="7" key="1">
    <citation type="submission" date="2018-09" db="EMBL/GenBank/DDBJ databases">
        <title>Common duck and Muscovy duck high density SNP chip.</title>
        <authorList>
            <person name="Vignal A."/>
            <person name="Thebault N."/>
            <person name="Warren W.C."/>
        </authorList>
    </citation>
    <scope>NUCLEOTIDE SEQUENCE [LARGE SCALE GENOMIC DNA]</scope>
</reference>
<evidence type="ECO:0000313" key="7">
    <source>
        <dbReference type="Ensembl" id="ENSCMMP00000013522.1"/>
    </source>
</evidence>
<comment type="subcellular location">
    <subcellularLocation>
        <location evidence="1">Cytoplasm</location>
    </subcellularLocation>
</comment>
<dbReference type="Proteomes" id="UP000694556">
    <property type="component" value="Chromosome 23"/>
</dbReference>
<proteinExistence type="predicted"/>
<evidence type="ECO:0000256" key="2">
    <source>
        <dbReference type="ARBA" id="ARBA00022490"/>
    </source>
</evidence>
<keyword evidence="2" id="KW-0963">Cytoplasm</keyword>
<evidence type="ECO:0000256" key="3">
    <source>
        <dbReference type="ARBA" id="ARBA00022737"/>
    </source>
</evidence>
<feature type="region of interest" description="Disordered" evidence="5">
    <location>
        <begin position="266"/>
        <end position="298"/>
    </location>
</feature>
<feature type="region of interest" description="Disordered" evidence="5">
    <location>
        <begin position="742"/>
        <end position="762"/>
    </location>
</feature>
<dbReference type="PANTHER" id="PTHR14338">
    <property type="entry name" value="ACTIN FILAMENT-ASSOCIATED PROTEIN 1 FAMILY MEMBER"/>
    <property type="match status" value="1"/>
</dbReference>
<dbReference type="PANTHER" id="PTHR14338:SF9">
    <property type="entry name" value="ACTIN FILAMENT-ASSOCIATED PROTEIN 1-LIKE 2"/>
    <property type="match status" value="1"/>
</dbReference>
<evidence type="ECO:0000256" key="5">
    <source>
        <dbReference type="SAM" id="MobiDB-lite"/>
    </source>
</evidence>
<organism evidence="7 8">
    <name type="scientific">Cairina moschata</name>
    <name type="common">Muscovy duck</name>
    <dbReference type="NCBI Taxonomy" id="8855"/>
    <lineage>
        <taxon>Eukaryota</taxon>
        <taxon>Metazoa</taxon>
        <taxon>Chordata</taxon>
        <taxon>Craniata</taxon>
        <taxon>Vertebrata</taxon>
        <taxon>Euteleostomi</taxon>
        <taxon>Archelosauria</taxon>
        <taxon>Archosauria</taxon>
        <taxon>Dinosauria</taxon>
        <taxon>Saurischia</taxon>
        <taxon>Theropoda</taxon>
        <taxon>Coelurosauria</taxon>
        <taxon>Aves</taxon>
        <taxon>Neognathae</taxon>
        <taxon>Galloanserae</taxon>
        <taxon>Anseriformes</taxon>
        <taxon>Anatidae</taxon>
        <taxon>Anatinae</taxon>
        <taxon>Cairina</taxon>
    </lineage>
</organism>
<keyword evidence="8" id="KW-1185">Reference proteome</keyword>
<feature type="compositionally biased region" description="Basic and acidic residues" evidence="5">
    <location>
        <begin position="582"/>
        <end position="602"/>
    </location>
</feature>
<feature type="compositionally biased region" description="Gly residues" evidence="5">
    <location>
        <begin position="675"/>
        <end position="685"/>
    </location>
</feature>
<dbReference type="SMART" id="SM00233">
    <property type="entry name" value="PH"/>
    <property type="match status" value="1"/>
</dbReference>
<feature type="domain" description="PH" evidence="6">
    <location>
        <begin position="463"/>
        <end position="559"/>
    </location>
</feature>
<reference evidence="7" key="3">
    <citation type="submission" date="2025-09" db="UniProtKB">
        <authorList>
            <consortium name="Ensembl"/>
        </authorList>
    </citation>
    <scope>IDENTIFICATION</scope>
</reference>
<feature type="compositionally biased region" description="Low complexity" evidence="5">
    <location>
        <begin position="380"/>
        <end position="391"/>
    </location>
</feature>
<evidence type="ECO:0000256" key="1">
    <source>
        <dbReference type="ARBA" id="ARBA00004496"/>
    </source>
</evidence>
<feature type="compositionally biased region" description="Basic and acidic residues" evidence="5">
    <location>
        <begin position="692"/>
        <end position="709"/>
    </location>
</feature>
<feature type="region of interest" description="Disordered" evidence="5">
    <location>
        <begin position="871"/>
        <end position="890"/>
    </location>
</feature>
<dbReference type="InterPro" id="IPR030113">
    <property type="entry name" value="AFAP"/>
</dbReference>
<dbReference type="Ensembl" id="ENSCMMT00000014907.1">
    <property type="protein sequence ID" value="ENSCMMP00000013522.1"/>
    <property type="gene ID" value="ENSCMMG00000008611.1"/>
</dbReference>
<keyword evidence="4" id="KW-0175">Coiled coil</keyword>
<dbReference type="GO" id="GO:0017124">
    <property type="term" value="F:SH3 domain binding"/>
    <property type="evidence" value="ECO:0007669"/>
    <property type="project" value="TreeGrafter"/>
</dbReference>
<feature type="region of interest" description="Disordered" evidence="5">
    <location>
        <begin position="348"/>
        <end position="438"/>
    </location>
</feature>
<feature type="compositionally biased region" description="Gly residues" evidence="5">
    <location>
        <begin position="407"/>
        <end position="416"/>
    </location>
</feature>
<evidence type="ECO:0000259" key="6">
    <source>
        <dbReference type="PROSITE" id="PS50003"/>
    </source>
</evidence>
<protein>
    <recommendedName>
        <fullName evidence="6">PH domain-containing protein</fullName>
    </recommendedName>
</protein>
<evidence type="ECO:0000313" key="8">
    <source>
        <dbReference type="Proteomes" id="UP000694556"/>
    </source>
</evidence>
<sequence length="918" mass="94980">MGRGQEGRTGPPPCPCLHGGLLPRPPGPVAPFPGGAAALRGAAARPDKAPGDGRMARGCRGAPRGRKVPAPGGIPEREEARGWGGRQGGRPGRPRAGLQWVSPAALSGPSWARGAEHGAGPKPLPDALQGKGLGAGGWRGGICSKRAWGAGCQEGYGADGGQLLGAGGGPLLALRPGRGGTKRPLVPARAGGPGTDPAAPCPPQPPEGIFLHRPPPLPRGAAPGRCSPLAPPGTTPLGAGTEGAFSTRPPPLGAITRGIVPSWRAQPVARGTKSPPPLAGTSSTPSPSPSPPPPDLDRLLCDLRSFLLILDRESLSAEARAKKKSVAELLRRLQSPQSEDAEYMIMRCLSPSSGPPQGRDNSGTRTQDARGGRACERRPGSTQGPHSGSTSPSPPPDDSYEDTEPFGPGGRGGSGGADTDSSHYESYGEDEDAAPRAQDRAHYLRRPPAGGPPLPTEPPGRPEAQLCGFLWRKRWLGRWAKQLFIVREHALLGFRRAADPQPVLELELRGCRVASKGTGSKKLPRALKVTGPAGEALVIGFPSRQQAEDWRKVIEEVSSNSPSGLAPHGPPASPPSRALRLGSKEEEEREEASRNPGEDPKGAAELGRSRARAAPGTRVRAARRRLQQHRALAGSAGSQQGFLPSPAHPDAAREERGWGWFGYPHREEESAPQAGGEGGAAGEGLQGEEQDEGRLRDEPAGHRQVPEGPRRRHRQLGCLRGLLPLPAPEAHGVRPQRPEALALGGRRGEGKSPPAEKGVGDEGCEVSGTGAAPATPGTSQPSLVLHVDRAGAAGSLATSIDAAPTPAYPFLIHFISILYIRTRKLAKSGAAVSPLRPGRRFFPVCSLCSGSGPNWAPPIPPQGPPLALVNPRTEQRGGHGAQGGLLGGPDPTAGPGLRSVAAAAPGCLEAAVFVVACF</sequence>
<dbReference type="GO" id="GO:0005829">
    <property type="term" value="C:cytosol"/>
    <property type="evidence" value="ECO:0007669"/>
    <property type="project" value="TreeGrafter"/>
</dbReference>
<feature type="compositionally biased region" description="Basic and acidic residues" evidence="5">
    <location>
        <begin position="45"/>
        <end position="55"/>
    </location>
</feature>
<feature type="compositionally biased region" description="Gly residues" evidence="5">
    <location>
        <begin position="878"/>
        <end position="887"/>
    </location>
</feature>
<dbReference type="AlphaFoldDB" id="A0A8C3C0H7"/>
<evidence type="ECO:0000256" key="4">
    <source>
        <dbReference type="ARBA" id="ARBA00023054"/>
    </source>
</evidence>
<feature type="region of interest" description="Disordered" evidence="5">
    <location>
        <begin position="557"/>
        <end position="713"/>
    </location>
</feature>
<dbReference type="Gene3D" id="2.30.29.30">
    <property type="entry name" value="Pleckstrin-homology domain (PH domain)/Phosphotyrosine-binding domain (PTB)"/>
    <property type="match status" value="1"/>
</dbReference>
<feature type="compositionally biased region" description="Basic and acidic residues" evidence="5">
    <location>
        <begin position="367"/>
        <end position="379"/>
    </location>
</feature>
<accession>A0A8C3C0H7</accession>
<feature type="compositionally biased region" description="Low complexity" evidence="5">
    <location>
        <begin position="32"/>
        <end position="44"/>
    </location>
</feature>
<feature type="compositionally biased region" description="Gly residues" evidence="5">
    <location>
        <begin position="82"/>
        <end position="91"/>
    </location>
</feature>
<feature type="region of interest" description="Disordered" evidence="5">
    <location>
        <begin position="1"/>
        <end position="97"/>
    </location>
</feature>
<dbReference type="InterPro" id="IPR001849">
    <property type="entry name" value="PH_domain"/>
</dbReference>
<dbReference type="PROSITE" id="PS50003">
    <property type="entry name" value="PH_DOMAIN"/>
    <property type="match status" value="1"/>
</dbReference>
<name>A0A8C3C0H7_CAIMO</name>
<dbReference type="InterPro" id="IPR011993">
    <property type="entry name" value="PH-like_dom_sf"/>
</dbReference>
<dbReference type="SUPFAM" id="SSF50729">
    <property type="entry name" value="PH domain-like"/>
    <property type="match status" value="1"/>
</dbReference>
<keyword evidence="3" id="KW-0677">Repeat</keyword>